<protein>
    <submittedName>
        <fullName evidence="2">Uncharacterized protein</fullName>
    </submittedName>
</protein>
<evidence type="ECO:0000256" key="1">
    <source>
        <dbReference type="SAM" id="Phobius"/>
    </source>
</evidence>
<keyword evidence="1" id="KW-0812">Transmembrane</keyword>
<keyword evidence="1" id="KW-0472">Membrane</keyword>
<organism evidence="2 3">
    <name type="scientific">Wenjunlia tyrosinilytica</name>
    <dbReference type="NCBI Taxonomy" id="1544741"/>
    <lineage>
        <taxon>Bacteria</taxon>
        <taxon>Bacillati</taxon>
        <taxon>Actinomycetota</taxon>
        <taxon>Actinomycetes</taxon>
        <taxon>Kitasatosporales</taxon>
        <taxon>Streptomycetaceae</taxon>
        <taxon>Wenjunlia</taxon>
    </lineage>
</organism>
<comment type="caution">
    <text evidence="2">The sequence shown here is derived from an EMBL/GenBank/DDBJ whole genome shotgun (WGS) entry which is preliminary data.</text>
</comment>
<name>A0A917ZV69_9ACTN</name>
<reference evidence="2" key="1">
    <citation type="journal article" date="2014" name="Int. J. Syst. Evol. Microbiol.">
        <title>Complete genome sequence of Corynebacterium casei LMG S-19264T (=DSM 44701T), isolated from a smear-ripened cheese.</title>
        <authorList>
            <consortium name="US DOE Joint Genome Institute (JGI-PGF)"/>
            <person name="Walter F."/>
            <person name="Albersmeier A."/>
            <person name="Kalinowski J."/>
            <person name="Ruckert C."/>
        </authorList>
    </citation>
    <scope>NUCLEOTIDE SEQUENCE</scope>
    <source>
        <strain evidence="2">CGMCC 4.7201</strain>
    </source>
</reference>
<accession>A0A917ZV69</accession>
<sequence>MAQRERLTQIAARHRTENSRAQDRARWVDRAQVGAVVVAGIGLVLSGYGGILQSQATQDQLEQSREQDRIRIEEQAALFDSAIQLSKNKMSTALALSNYSLRSVRGVVVLTSDSDQARWAFKFPNVPPCTRWTLDMQDVKRARLSVLKDDWEPWLRTLDATAFKDWRGRPWRLDRDGTLKSDYVHKSPDRDDKRPGYRFAISGHDMLVLAKQQSLPDC</sequence>
<keyword evidence="1" id="KW-1133">Transmembrane helix</keyword>
<evidence type="ECO:0000313" key="3">
    <source>
        <dbReference type="Proteomes" id="UP000641932"/>
    </source>
</evidence>
<evidence type="ECO:0000313" key="2">
    <source>
        <dbReference type="EMBL" id="GGO91856.1"/>
    </source>
</evidence>
<keyword evidence="3" id="KW-1185">Reference proteome</keyword>
<dbReference type="EMBL" id="BMMS01000017">
    <property type="protein sequence ID" value="GGO91856.1"/>
    <property type="molecule type" value="Genomic_DNA"/>
</dbReference>
<proteinExistence type="predicted"/>
<gene>
    <name evidence="2" type="ORF">GCM10012280_40700</name>
</gene>
<dbReference type="AlphaFoldDB" id="A0A917ZV69"/>
<dbReference type="Proteomes" id="UP000641932">
    <property type="component" value="Unassembled WGS sequence"/>
</dbReference>
<feature type="transmembrane region" description="Helical" evidence="1">
    <location>
        <begin position="33"/>
        <end position="51"/>
    </location>
</feature>
<reference evidence="2" key="2">
    <citation type="submission" date="2020-09" db="EMBL/GenBank/DDBJ databases">
        <authorList>
            <person name="Sun Q."/>
            <person name="Zhou Y."/>
        </authorList>
    </citation>
    <scope>NUCLEOTIDE SEQUENCE</scope>
    <source>
        <strain evidence="2">CGMCC 4.7201</strain>
    </source>
</reference>